<keyword evidence="3" id="KW-0560">Oxidoreductase</keyword>
<reference evidence="3 4" key="1">
    <citation type="submission" date="2020-11" db="EMBL/GenBank/DDBJ databases">
        <title>Sequencing the genomes of 1000 actinobacteria strains.</title>
        <authorList>
            <person name="Klenk H.-P."/>
        </authorList>
    </citation>
    <scope>NUCLEOTIDE SEQUENCE [LARGE SCALE GENOMIC DNA]</scope>
    <source>
        <strain evidence="3 4">DSM 101695</strain>
    </source>
</reference>
<protein>
    <submittedName>
        <fullName evidence="3">3-oxoacyl-[acyl-carrier protein] reductase</fullName>
        <ecNumber evidence="3">1.1.1.100</ecNumber>
    </submittedName>
</protein>
<accession>A0ABS0KAG9</accession>
<dbReference type="InterPro" id="IPR036291">
    <property type="entry name" value="NAD(P)-bd_dom_sf"/>
</dbReference>
<feature type="domain" description="Ketoreductase" evidence="2">
    <location>
        <begin position="28"/>
        <end position="205"/>
    </location>
</feature>
<evidence type="ECO:0000256" key="1">
    <source>
        <dbReference type="ARBA" id="ARBA00006484"/>
    </source>
</evidence>
<dbReference type="RefSeq" id="WP_196923775.1">
    <property type="nucleotide sequence ID" value="NZ_JADOTY010000001.1"/>
</dbReference>
<dbReference type="SUPFAM" id="SSF51735">
    <property type="entry name" value="NAD(P)-binding Rossmann-fold domains"/>
    <property type="match status" value="1"/>
</dbReference>
<dbReference type="PANTHER" id="PTHR42879">
    <property type="entry name" value="3-OXOACYL-(ACYL-CARRIER-PROTEIN) REDUCTASE"/>
    <property type="match status" value="1"/>
</dbReference>
<comment type="similarity">
    <text evidence="1">Belongs to the short-chain dehydrogenases/reductases (SDR) family.</text>
</comment>
<dbReference type="SMART" id="SM00822">
    <property type="entry name" value="PKS_KR"/>
    <property type="match status" value="1"/>
</dbReference>
<dbReference type="GO" id="GO:0004316">
    <property type="term" value="F:3-oxoacyl-[acyl-carrier-protein] reductase (NADPH) activity"/>
    <property type="evidence" value="ECO:0007669"/>
    <property type="project" value="UniProtKB-EC"/>
</dbReference>
<dbReference type="EC" id="1.1.1.100" evidence="3"/>
<organism evidence="3 4">
    <name type="scientific">Micromonospora vinacea</name>
    <dbReference type="NCBI Taxonomy" id="709878"/>
    <lineage>
        <taxon>Bacteria</taxon>
        <taxon>Bacillati</taxon>
        <taxon>Actinomycetota</taxon>
        <taxon>Actinomycetes</taxon>
        <taxon>Micromonosporales</taxon>
        <taxon>Micromonosporaceae</taxon>
        <taxon>Micromonospora</taxon>
    </lineage>
</organism>
<gene>
    <name evidence="3" type="ORF">IW249_005889</name>
</gene>
<dbReference type="EMBL" id="JADOTY010000001">
    <property type="protein sequence ID" value="MBG6105475.1"/>
    <property type="molecule type" value="Genomic_DNA"/>
</dbReference>
<proteinExistence type="inferred from homology"/>
<dbReference type="Gene3D" id="3.40.50.720">
    <property type="entry name" value="NAD(P)-binding Rossmann-like Domain"/>
    <property type="match status" value="1"/>
</dbReference>
<comment type="caution">
    <text evidence="3">The sequence shown here is derived from an EMBL/GenBank/DDBJ whole genome shotgun (WGS) entry which is preliminary data.</text>
</comment>
<evidence type="ECO:0000313" key="3">
    <source>
        <dbReference type="EMBL" id="MBG6105475.1"/>
    </source>
</evidence>
<dbReference type="PRINTS" id="PR00080">
    <property type="entry name" value="SDRFAMILY"/>
</dbReference>
<dbReference type="CDD" id="cd05233">
    <property type="entry name" value="SDR_c"/>
    <property type="match status" value="1"/>
</dbReference>
<dbReference type="PRINTS" id="PR00081">
    <property type="entry name" value="GDHRDH"/>
</dbReference>
<keyword evidence="4" id="KW-1185">Reference proteome</keyword>
<dbReference type="InterPro" id="IPR050259">
    <property type="entry name" value="SDR"/>
</dbReference>
<dbReference type="Proteomes" id="UP000631791">
    <property type="component" value="Unassembled WGS sequence"/>
</dbReference>
<sequence length="267" mass="28088">MPETGHRSTRSRRQRSLTMSVFATHEGRVAVVTGAGRGIGQAIAKRLADAGATVVAVDLKSPAETVDLLTSSGHTAIGLTADVSDPEQTAAVGAEVIRRFGRVDILVNNAGIFPFWDIEELDYDKWRRVLTVNLDSQFLMVKAVLPGMKKGGWGRIVNLTSNSIVTAAPGLSHYMASKMGNIGFSRGLANDLAPFGITVNAVGPTLTITPGVREVHPPETLAAVAQAQAIKRSGQPDDLVGTIAFLTSDDAAFVTGQTIMADGGLAR</sequence>
<name>A0ABS0KAG9_9ACTN</name>
<dbReference type="InterPro" id="IPR002347">
    <property type="entry name" value="SDR_fam"/>
</dbReference>
<dbReference type="PANTHER" id="PTHR42879:SF2">
    <property type="entry name" value="3-OXOACYL-[ACYL-CARRIER-PROTEIN] REDUCTASE FABG"/>
    <property type="match status" value="1"/>
</dbReference>
<dbReference type="Pfam" id="PF13561">
    <property type="entry name" value="adh_short_C2"/>
    <property type="match status" value="1"/>
</dbReference>
<evidence type="ECO:0000259" key="2">
    <source>
        <dbReference type="SMART" id="SM00822"/>
    </source>
</evidence>
<evidence type="ECO:0000313" key="4">
    <source>
        <dbReference type="Proteomes" id="UP000631791"/>
    </source>
</evidence>
<dbReference type="InterPro" id="IPR057326">
    <property type="entry name" value="KR_dom"/>
</dbReference>